<dbReference type="AlphaFoldDB" id="E5A6H4"/>
<gene>
    <name evidence="2" type="ORF">LEMA_P084580.1</name>
</gene>
<protein>
    <submittedName>
        <fullName evidence="2">Uncharacterized protein</fullName>
    </submittedName>
</protein>
<dbReference type="InParanoid" id="E5A6H4"/>
<sequence length="439" mass="48476">MPPATIHILLLVEDHGTAPTPNQYLVPQGRVTKYIATASTFAYACHLGNITAPSMNRHSSSSGYPKDLRTSFRTRSVKRSGSDREAVCFVLLQVWGDHGGGLKTYSYVIECDFGQEIDGQNNIDQQGKGRARLAISKNDQSSREPYPSAPIETSSTPSFHHDSRPFPHPHPHPPLPPTNPYLTLPIRTMNAHPIPKSPPHGPRTSQSSRAPPVQDPRTMPESWQELLKPARYDDLAERNDVEGHSKCSLSDDVGIVGVGSIEGGLREESIALACDWVGARWTRARVRWLWNIERPMSMGEESPESKFLRFNLSLPSQAQNMASSGSLLHFPSTVTARVTEQRRTGCSSLQQFGGGMYDPITILSTRTDKSSFTTARAHHLNSKKQSNTIGEAPNSGNCLSKLPMNSMGSKYMHGYRISYRPLQALSIVLEALESQPINE</sequence>
<evidence type="ECO:0000313" key="3">
    <source>
        <dbReference type="Proteomes" id="UP000002668"/>
    </source>
</evidence>
<feature type="compositionally biased region" description="Pro residues" evidence="1">
    <location>
        <begin position="166"/>
        <end position="179"/>
    </location>
</feature>
<dbReference type="OrthoDB" id="3440338at2759"/>
<accession>E5A6H4</accession>
<dbReference type="Proteomes" id="UP000002668">
    <property type="component" value="Genome"/>
</dbReference>
<evidence type="ECO:0000256" key="1">
    <source>
        <dbReference type="SAM" id="MobiDB-lite"/>
    </source>
</evidence>
<dbReference type="EMBL" id="FP929135">
    <property type="protein sequence ID" value="CBX99219.1"/>
    <property type="molecule type" value="Genomic_DNA"/>
</dbReference>
<keyword evidence="3" id="KW-1185">Reference proteome</keyword>
<organism evidence="2 3">
    <name type="scientific">Leptosphaeria maculans (strain JN3 / isolate v23.1.3 / race Av1-4-5-6-7-8)</name>
    <name type="common">Blackleg fungus</name>
    <name type="synonym">Phoma lingam</name>
    <dbReference type="NCBI Taxonomy" id="985895"/>
    <lineage>
        <taxon>Eukaryota</taxon>
        <taxon>Fungi</taxon>
        <taxon>Dikarya</taxon>
        <taxon>Ascomycota</taxon>
        <taxon>Pezizomycotina</taxon>
        <taxon>Dothideomycetes</taxon>
        <taxon>Pleosporomycetidae</taxon>
        <taxon>Pleosporales</taxon>
        <taxon>Pleosporineae</taxon>
        <taxon>Leptosphaeriaceae</taxon>
        <taxon>Plenodomus</taxon>
        <taxon>Plenodomus lingam/Leptosphaeria maculans species complex</taxon>
    </lineage>
</organism>
<feature type="region of interest" description="Disordered" evidence="1">
    <location>
        <begin position="122"/>
        <end position="220"/>
    </location>
</feature>
<evidence type="ECO:0000313" key="2">
    <source>
        <dbReference type="EMBL" id="CBX99219.1"/>
    </source>
</evidence>
<dbReference type="VEuPathDB" id="FungiDB:LEMA_P084580.1"/>
<dbReference type="HOGENOM" id="CLU_624147_0_0_1"/>
<proteinExistence type="predicted"/>
<reference evidence="3" key="1">
    <citation type="journal article" date="2011" name="Nat. Commun.">
        <title>Effector diversification within compartments of the Leptosphaeria maculans genome affected by Repeat-Induced Point mutations.</title>
        <authorList>
            <person name="Rouxel T."/>
            <person name="Grandaubert J."/>
            <person name="Hane J.K."/>
            <person name="Hoede C."/>
            <person name="van de Wouw A.P."/>
            <person name="Couloux A."/>
            <person name="Dominguez V."/>
            <person name="Anthouard V."/>
            <person name="Bally P."/>
            <person name="Bourras S."/>
            <person name="Cozijnsen A.J."/>
            <person name="Ciuffetti L.M."/>
            <person name="Degrave A."/>
            <person name="Dilmaghani A."/>
            <person name="Duret L."/>
            <person name="Fudal I."/>
            <person name="Goodwin S.B."/>
            <person name="Gout L."/>
            <person name="Glaser N."/>
            <person name="Linglin J."/>
            <person name="Kema G.H.J."/>
            <person name="Lapalu N."/>
            <person name="Lawrence C.B."/>
            <person name="May K."/>
            <person name="Meyer M."/>
            <person name="Ollivier B."/>
            <person name="Poulain J."/>
            <person name="Schoch C.L."/>
            <person name="Simon A."/>
            <person name="Spatafora J.W."/>
            <person name="Stachowiak A."/>
            <person name="Turgeon B.G."/>
            <person name="Tyler B.M."/>
            <person name="Vincent D."/>
            <person name="Weissenbach J."/>
            <person name="Amselem J."/>
            <person name="Quesneville H."/>
            <person name="Oliver R.P."/>
            <person name="Wincker P."/>
            <person name="Balesdent M.-H."/>
            <person name="Howlett B.J."/>
        </authorList>
    </citation>
    <scope>NUCLEOTIDE SEQUENCE [LARGE SCALE GENOMIC DNA]</scope>
    <source>
        <strain evidence="3">JN3 / isolate v23.1.3 / race Av1-4-5-6-7-8</strain>
    </source>
</reference>
<name>E5A6H4_LEPMJ</name>